<dbReference type="InterPro" id="IPR022536">
    <property type="entry name" value="EspC"/>
</dbReference>
<protein>
    <submittedName>
        <fullName evidence="2">Type VII secretion target</fullName>
    </submittedName>
</protein>
<dbReference type="EMBL" id="JAMYJR010000059">
    <property type="protein sequence ID" value="MCO8277512.1"/>
    <property type="molecule type" value="Genomic_DNA"/>
</dbReference>
<sequence>MTGEAVRMPIDAVRRHAGSVDAVADAVGEAKAAVGQVTMDTQAYGQLCQFLPGLLEPAFSAALDALSESGDGLRETAIGLRAVADQAAATDRSSADRVTTAGTPAGGLPRLPL</sequence>
<evidence type="ECO:0000313" key="3">
    <source>
        <dbReference type="Proteomes" id="UP001523369"/>
    </source>
</evidence>
<evidence type="ECO:0000256" key="1">
    <source>
        <dbReference type="SAM" id="MobiDB-lite"/>
    </source>
</evidence>
<gene>
    <name evidence="2" type="ORF">M1L60_43735</name>
</gene>
<proteinExistence type="predicted"/>
<dbReference type="Pfam" id="PF10824">
    <property type="entry name" value="T7SS_ESX_EspC"/>
    <property type="match status" value="1"/>
</dbReference>
<dbReference type="RefSeq" id="WP_253243524.1">
    <property type="nucleotide sequence ID" value="NZ_JAMYJR010000059.1"/>
</dbReference>
<organism evidence="2 3">
    <name type="scientific">Paractinoplanes aksuensis</name>
    <dbReference type="NCBI Taxonomy" id="2939490"/>
    <lineage>
        <taxon>Bacteria</taxon>
        <taxon>Bacillati</taxon>
        <taxon>Actinomycetota</taxon>
        <taxon>Actinomycetes</taxon>
        <taxon>Micromonosporales</taxon>
        <taxon>Micromonosporaceae</taxon>
        <taxon>Paractinoplanes</taxon>
    </lineage>
</organism>
<feature type="region of interest" description="Disordered" evidence="1">
    <location>
        <begin position="89"/>
        <end position="113"/>
    </location>
</feature>
<evidence type="ECO:0000313" key="2">
    <source>
        <dbReference type="EMBL" id="MCO8277512.1"/>
    </source>
</evidence>
<keyword evidence="3" id="KW-1185">Reference proteome</keyword>
<reference evidence="2 3" key="1">
    <citation type="submission" date="2022-06" db="EMBL/GenBank/DDBJ databases">
        <title>New Species of the Genus Actinoplanes, ActinopZanes ferrugineus.</title>
        <authorList>
            <person name="Ding P."/>
        </authorList>
    </citation>
    <scope>NUCLEOTIDE SEQUENCE [LARGE SCALE GENOMIC DNA]</scope>
    <source>
        <strain evidence="2 3">TRM88003</strain>
    </source>
</reference>
<comment type="caution">
    <text evidence="2">The sequence shown here is derived from an EMBL/GenBank/DDBJ whole genome shotgun (WGS) entry which is preliminary data.</text>
</comment>
<dbReference type="Proteomes" id="UP001523369">
    <property type="component" value="Unassembled WGS sequence"/>
</dbReference>
<accession>A0ABT1E309</accession>
<name>A0ABT1E309_9ACTN</name>